<protein>
    <recommendedName>
        <fullName evidence="2">Helicase-associated domain-containing protein</fullName>
    </recommendedName>
</protein>
<feature type="region of interest" description="Disordered" evidence="1">
    <location>
        <begin position="555"/>
        <end position="637"/>
    </location>
</feature>
<dbReference type="InterPro" id="IPR005114">
    <property type="entry name" value="Helicase_assoc"/>
</dbReference>
<organism evidence="3">
    <name type="scientific">Odontella aurita</name>
    <dbReference type="NCBI Taxonomy" id="265563"/>
    <lineage>
        <taxon>Eukaryota</taxon>
        <taxon>Sar</taxon>
        <taxon>Stramenopiles</taxon>
        <taxon>Ochrophyta</taxon>
        <taxon>Bacillariophyta</taxon>
        <taxon>Mediophyceae</taxon>
        <taxon>Biddulphiophycidae</taxon>
        <taxon>Eupodiscales</taxon>
        <taxon>Odontellaceae</taxon>
        <taxon>Odontella</taxon>
    </lineage>
</organism>
<feature type="compositionally biased region" description="Basic and acidic residues" evidence="1">
    <location>
        <begin position="600"/>
        <end position="610"/>
    </location>
</feature>
<sequence length="637" mass="70340">MSRAQQQQEQAHAQAQAYAGLQYGRHRGDSNFVQAVAGAGNSFPRTGLTYGVGMHPAMVQSASFQDYGNRYVSTQQLPPQMMENNRALAAGVKFEDAAESTFRPLPQDHRPLASGIGNSAIPLMLKRELSPIGGWASDEDVNAARKEQEAAVGVGAAREMRLMEPPPGAKVPPFASAAGVGVKDGAYAHSQVQQQQPSSAHPAEKWSRQHCPKDDLLPLDGCDDPEAMKQLSPSDRTWIHRFQDLKAFQAAHGHCNVPRVFPANPSLASWVHNQRKDYKRLRTNRKSAMTEMRVQCLTNMGFEWNQQGANWDRRLEELKDFKALHRHTNVPQRYGGNAALGRWVNTQRLQQRLRKQGQNSDMTDDRFKRLSELGFVWYVKGPDQWMDRYKELEAFNDEFGNCDVPSRYAPNRRLGRWVSFQRTQYRLKLQSQHNHLTDERMKRLEKLGFSWTAPGQNPETDHGGTAEASLVKREHVGDKRPPLNKAAKSAGAGNFTSAAGAARSGSLPGSLETSTSTLDASELMKMSDSTLEISPAEPKGTLAASAAELLKTAELESPASSEDERMADIQEEPFSSSPSGDGGSSQSPSERKGPTRKRPHVESKDGKRFGDGGGRNVRLPGSGNENYSRVGLNGWSV</sequence>
<feature type="domain" description="Helicase-associated" evidence="2">
    <location>
        <begin position="383"/>
        <end position="449"/>
    </location>
</feature>
<feature type="region of interest" description="Disordered" evidence="1">
    <location>
        <begin position="188"/>
        <end position="214"/>
    </location>
</feature>
<feature type="compositionally biased region" description="Polar residues" evidence="1">
    <location>
        <begin position="190"/>
        <end position="199"/>
    </location>
</feature>
<accession>A0A7S4JSE0</accession>
<dbReference type="Pfam" id="PF03457">
    <property type="entry name" value="HA"/>
    <property type="match status" value="3"/>
</dbReference>
<feature type="domain" description="Helicase-associated" evidence="2">
    <location>
        <begin position="309"/>
        <end position="375"/>
    </location>
</feature>
<dbReference type="PANTHER" id="PTHR33418">
    <property type="entry name" value="HELICASE-ASSOCIATED"/>
    <property type="match status" value="1"/>
</dbReference>
<reference evidence="3" key="1">
    <citation type="submission" date="2021-01" db="EMBL/GenBank/DDBJ databases">
        <authorList>
            <person name="Corre E."/>
            <person name="Pelletier E."/>
            <person name="Niang G."/>
            <person name="Scheremetjew M."/>
            <person name="Finn R."/>
            <person name="Kale V."/>
            <person name="Holt S."/>
            <person name="Cochrane G."/>
            <person name="Meng A."/>
            <person name="Brown T."/>
            <person name="Cohen L."/>
        </authorList>
    </citation>
    <scope>NUCLEOTIDE SEQUENCE</scope>
    <source>
        <strain evidence="3">Isolate 1302-5</strain>
    </source>
</reference>
<evidence type="ECO:0000256" key="1">
    <source>
        <dbReference type="SAM" id="MobiDB-lite"/>
    </source>
</evidence>
<feature type="domain" description="Helicase-associated" evidence="2">
    <location>
        <begin position="235"/>
        <end position="302"/>
    </location>
</feature>
<gene>
    <name evidence="3" type="ORF">OAUR00152_LOCUS33080</name>
</gene>
<dbReference type="AlphaFoldDB" id="A0A7S4JSE0"/>
<dbReference type="Gene3D" id="6.10.140.530">
    <property type="match status" value="3"/>
</dbReference>
<name>A0A7S4JSE0_9STRA</name>
<dbReference type="EMBL" id="HBKQ01047932">
    <property type="protein sequence ID" value="CAE2272801.1"/>
    <property type="molecule type" value="Transcribed_RNA"/>
</dbReference>
<proteinExistence type="predicted"/>
<evidence type="ECO:0000259" key="2">
    <source>
        <dbReference type="Pfam" id="PF03457"/>
    </source>
</evidence>
<evidence type="ECO:0000313" key="3">
    <source>
        <dbReference type="EMBL" id="CAE2272801.1"/>
    </source>
</evidence>
<dbReference type="PANTHER" id="PTHR33418:SF1">
    <property type="entry name" value="HELICASE-ASSOCIATED DOMAIN-CONTAINING PROTEIN"/>
    <property type="match status" value="1"/>
</dbReference>
<feature type="compositionally biased region" description="Low complexity" evidence="1">
    <location>
        <begin position="572"/>
        <end position="588"/>
    </location>
</feature>
<feature type="compositionally biased region" description="Basic and acidic residues" evidence="1">
    <location>
        <begin position="202"/>
        <end position="214"/>
    </location>
</feature>